<protein>
    <submittedName>
        <fullName evidence="5">Enoyl-CoA hydratase</fullName>
    </submittedName>
</protein>
<evidence type="ECO:0000313" key="5">
    <source>
        <dbReference type="EMBL" id="OOR85245.1"/>
    </source>
</evidence>
<dbReference type="PANTHER" id="PTHR43684">
    <property type="match status" value="1"/>
</dbReference>
<dbReference type="AlphaFoldDB" id="A0A1S9ZNY2"/>
<dbReference type="InterPro" id="IPR029045">
    <property type="entry name" value="ClpP/crotonase-like_dom_sf"/>
</dbReference>
<reference evidence="5 6" key="1">
    <citation type="submission" date="2017-02" db="EMBL/GenBank/DDBJ databases">
        <title>Draft genome sequence of Moraxella canis CCUG 8415A type strain.</title>
        <authorList>
            <person name="Engstrom-Jakobsson H."/>
            <person name="Salva-Serra F."/>
            <person name="Thorell K."/>
            <person name="Gonzales-Siles L."/>
            <person name="Karlsson R."/>
            <person name="Boulund F."/>
            <person name="Engstrand L."/>
            <person name="Moore E."/>
        </authorList>
    </citation>
    <scope>NUCLEOTIDE SEQUENCE [LARGE SCALE GENOMIC DNA]</scope>
    <source>
        <strain evidence="5 6">CCUG 8415A</strain>
    </source>
</reference>
<comment type="subcellular location">
    <subcellularLocation>
        <location evidence="1">Peroxisome</location>
    </subcellularLocation>
</comment>
<comment type="similarity">
    <text evidence="2">Belongs to the enoyl-CoA hydratase/isomerase family.</text>
</comment>
<dbReference type="InterPro" id="IPR014748">
    <property type="entry name" value="Enoyl-CoA_hydra_C"/>
</dbReference>
<dbReference type="InterPro" id="IPR051053">
    <property type="entry name" value="ECH/Chromodomain_protein"/>
</dbReference>
<evidence type="ECO:0000313" key="6">
    <source>
        <dbReference type="Proteomes" id="UP000190322"/>
    </source>
</evidence>
<accession>A0A1S9ZNY2</accession>
<evidence type="ECO:0000256" key="1">
    <source>
        <dbReference type="ARBA" id="ARBA00004275"/>
    </source>
</evidence>
<organism evidence="5 6">
    <name type="scientific">Moraxella canis</name>
    <dbReference type="NCBI Taxonomy" id="90239"/>
    <lineage>
        <taxon>Bacteria</taxon>
        <taxon>Pseudomonadati</taxon>
        <taxon>Pseudomonadota</taxon>
        <taxon>Gammaproteobacteria</taxon>
        <taxon>Moraxellales</taxon>
        <taxon>Moraxellaceae</taxon>
        <taxon>Moraxella</taxon>
    </lineage>
</organism>
<dbReference type="Gene3D" id="1.10.12.10">
    <property type="entry name" value="Lyase 2-enoyl-coa Hydratase, Chain A, domain 2"/>
    <property type="match status" value="1"/>
</dbReference>
<evidence type="ECO:0000256" key="2">
    <source>
        <dbReference type="ARBA" id="ARBA00005254"/>
    </source>
</evidence>
<dbReference type="SUPFAM" id="SSF52096">
    <property type="entry name" value="ClpP/crotonase"/>
    <property type="match status" value="1"/>
</dbReference>
<dbReference type="PANTHER" id="PTHR43684:SF1">
    <property type="entry name" value="ENOYL-COA DELTA ISOMERASE 2"/>
    <property type="match status" value="1"/>
</dbReference>
<keyword evidence="3" id="KW-0576">Peroxisome</keyword>
<dbReference type="Proteomes" id="UP000190322">
    <property type="component" value="Unassembled WGS sequence"/>
</dbReference>
<proteinExistence type="inferred from homology"/>
<comment type="caution">
    <text evidence="5">The sequence shown here is derived from an EMBL/GenBank/DDBJ whole genome shotgun (WGS) entry which is preliminary data.</text>
</comment>
<gene>
    <name evidence="5" type="ORF">B0180_00135</name>
</gene>
<dbReference type="Gene3D" id="3.90.226.10">
    <property type="entry name" value="2-enoyl-CoA Hydratase, Chain A, domain 1"/>
    <property type="match status" value="1"/>
</dbReference>
<name>A0A1S9ZNY2_9GAMM</name>
<keyword evidence="4" id="KW-0413">Isomerase</keyword>
<dbReference type="InterPro" id="IPR001753">
    <property type="entry name" value="Enoyl-CoA_hydra/iso"/>
</dbReference>
<dbReference type="Pfam" id="PF00378">
    <property type="entry name" value="ECH_1"/>
    <property type="match status" value="1"/>
</dbReference>
<dbReference type="EMBL" id="MUXT01000001">
    <property type="protein sequence ID" value="OOR85245.1"/>
    <property type="molecule type" value="Genomic_DNA"/>
</dbReference>
<evidence type="ECO:0000256" key="4">
    <source>
        <dbReference type="ARBA" id="ARBA00023235"/>
    </source>
</evidence>
<evidence type="ECO:0000256" key="3">
    <source>
        <dbReference type="ARBA" id="ARBA00023140"/>
    </source>
</evidence>
<dbReference type="CDD" id="cd06558">
    <property type="entry name" value="crotonase-like"/>
    <property type="match status" value="1"/>
</dbReference>
<dbReference type="RefSeq" id="WP_078255121.1">
    <property type="nucleotide sequence ID" value="NZ_MUXT01000001.1"/>
</dbReference>
<sequence>MTIYTEVSHPELQASLEHGVLVLAINRPKAKNALYSELYHAICDALIAAEKDDQIKAVVLRGAEDDFSAGNDMGDFIKFFEYDLEKIKAGDLPPFRLLKTVAGFGKPIILAIKGAAIGIGVTLLLHVDMAYADDTAVFQMPFLGLGVTPEGAATQLMVERIGYVETCELLYTAQKFDRQKAEKLGLINALPDGADVYDYAYSQAQKIANMPHKTVRQTKQLLKHDLARIIQCIDDEAEIFMRHVQSPECKEAVLAFKEKRKPNFNQ</sequence>
<dbReference type="GO" id="GO:0004165">
    <property type="term" value="F:delta(3)-delta(2)-enoyl-CoA isomerase activity"/>
    <property type="evidence" value="ECO:0007669"/>
    <property type="project" value="UniProtKB-ARBA"/>
</dbReference>